<comment type="caution">
    <text evidence="6">The sequence shown here is derived from an EMBL/GenBank/DDBJ whole genome shotgun (WGS) entry which is preliminary data.</text>
</comment>
<evidence type="ECO:0000313" key="7">
    <source>
        <dbReference type="Proteomes" id="UP000602087"/>
    </source>
</evidence>
<evidence type="ECO:0000256" key="2">
    <source>
        <dbReference type="ARBA" id="ARBA00023015"/>
    </source>
</evidence>
<dbReference type="RefSeq" id="WP_198732372.1">
    <property type="nucleotide sequence ID" value="NZ_JAEINH010000001.1"/>
</dbReference>
<dbReference type="GO" id="GO:0003677">
    <property type="term" value="F:DNA binding"/>
    <property type="evidence" value="ECO:0007669"/>
    <property type="project" value="UniProtKB-KW"/>
</dbReference>
<dbReference type="InterPro" id="IPR000847">
    <property type="entry name" value="LysR_HTH_N"/>
</dbReference>
<dbReference type="Proteomes" id="UP000602087">
    <property type="component" value="Unassembled WGS sequence"/>
</dbReference>
<dbReference type="Pfam" id="PF00126">
    <property type="entry name" value="HTH_1"/>
    <property type="match status" value="1"/>
</dbReference>
<evidence type="ECO:0000259" key="5">
    <source>
        <dbReference type="PROSITE" id="PS50931"/>
    </source>
</evidence>
<dbReference type="InterPro" id="IPR005119">
    <property type="entry name" value="LysR_subst-bd"/>
</dbReference>
<evidence type="ECO:0000256" key="4">
    <source>
        <dbReference type="ARBA" id="ARBA00023163"/>
    </source>
</evidence>
<dbReference type="InterPro" id="IPR036390">
    <property type="entry name" value="WH_DNA-bd_sf"/>
</dbReference>
<dbReference type="GO" id="GO:0005829">
    <property type="term" value="C:cytosol"/>
    <property type="evidence" value="ECO:0007669"/>
    <property type="project" value="TreeGrafter"/>
</dbReference>
<dbReference type="SUPFAM" id="SSF46785">
    <property type="entry name" value="Winged helix' DNA-binding domain"/>
    <property type="match status" value="1"/>
</dbReference>
<keyword evidence="3" id="KW-0238">DNA-binding</keyword>
<keyword evidence="7" id="KW-1185">Reference proteome</keyword>
<dbReference type="InterPro" id="IPR036388">
    <property type="entry name" value="WH-like_DNA-bd_sf"/>
</dbReference>
<organism evidence="6 7">
    <name type="scientific">Sanguibacter suaedae</name>
    <dbReference type="NCBI Taxonomy" id="2795737"/>
    <lineage>
        <taxon>Bacteria</taxon>
        <taxon>Bacillati</taxon>
        <taxon>Actinomycetota</taxon>
        <taxon>Actinomycetes</taxon>
        <taxon>Micrococcales</taxon>
        <taxon>Sanguibacteraceae</taxon>
        <taxon>Sanguibacter</taxon>
    </lineage>
</organism>
<evidence type="ECO:0000313" key="6">
    <source>
        <dbReference type="EMBL" id="MBI9113829.1"/>
    </source>
</evidence>
<proteinExistence type="inferred from homology"/>
<keyword evidence="4" id="KW-0804">Transcription</keyword>
<dbReference type="EMBL" id="JAEINH010000001">
    <property type="protein sequence ID" value="MBI9113829.1"/>
    <property type="molecule type" value="Genomic_DNA"/>
</dbReference>
<keyword evidence="2" id="KW-0805">Transcription regulation</keyword>
<dbReference type="Gene3D" id="1.10.10.10">
    <property type="entry name" value="Winged helix-like DNA-binding domain superfamily/Winged helix DNA-binding domain"/>
    <property type="match status" value="1"/>
</dbReference>
<dbReference type="PROSITE" id="PS50931">
    <property type="entry name" value="HTH_LYSR"/>
    <property type="match status" value="1"/>
</dbReference>
<accession>A0A934IBH1</accession>
<dbReference type="PANTHER" id="PTHR30419">
    <property type="entry name" value="HTH-TYPE TRANSCRIPTIONAL REGULATOR YBHD"/>
    <property type="match status" value="1"/>
</dbReference>
<dbReference type="SUPFAM" id="SSF53850">
    <property type="entry name" value="Periplasmic binding protein-like II"/>
    <property type="match status" value="1"/>
</dbReference>
<dbReference type="GO" id="GO:0003700">
    <property type="term" value="F:DNA-binding transcription factor activity"/>
    <property type="evidence" value="ECO:0007669"/>
    <property type="project" value="InterPro"/>
</dbReference>
<evidence type="ECO:0000256" key="3">
    <source>
        <dbReference type="ARBA" id="ARBA00023125"/>
    </source>
</evidence>
<comment type="similarity">
    <text evidence="1">Belongs to the LysR transcriptional regulatory family.</text>
</comment>
<dbReference type="AlphaFoldDB" id="A0A934IBH1"/>
<evidence type="ECO:0000256" key="1">
    <source>
        <dbReference type="ARBA" id="ARBA00009437"/>
    </source>
</evidence>
<reference evidence="6" key="1">
    <citation type="submission" date="2020-12" db="EMBL/GenBank/DDBJ databases">
        <title>Sanguibacter suaedae sp. nov., isolated from Suaeda aralocaspica.</title>
        <authorList>
            <person name="Ma Q."/>
        </authorList>
    </citation>
    <scope>NUCLEOTIDE SEQUENCE</scope>
    <source>
        <strain evidence="6">YZGR15</strain>
    </source>
</reference>
<feature type="domain" description="HTH lysR-type" evidence="5">
    <location>
        <begin position="1"/>
        <end position="60"/>
    </location>
</feature>
<dbReference type="Gene3D" id="3.40.190.10">
    <property type="entry name" value="Periplasmic binding protein-like II"/>
    <property type="match status" value="2"/>
</dbReference>
<gene>
    <name evidence="6" type="ORF">JAV76_02220</name>
</gene>
<name>A0A934IBH1_9MICO</name>
<dbReference type="Pfam" id="PF03466">
    <property type="entry name" value="LysR_substrate"/>
    <property type="match status" value="1"/>
</dbReference>
<sequence>MTLDAKRLAVLLAVHRAGGVVAAADLLHLTPSAVSQQIAKLEAEEGVEVMHRGPRGVTLTAVGLVLAEAAERIEAELVEARKQVATIGPDVSGRIAVGAFQTVIRSVVAPMLVTLAEVAPGIEVTVHEVETDDAVRGVRSGDFDLAILEHDFSAERPVPRGFREVPLVDEPWKLAVPTSMAVPSSVQDLKDVVWIGAQKSTAAARALARVVDVAGGTGAAQHSYYNYEVAIALVAAGQGVALLPALALTGADLTGVDVVPIAGLGMRRIAARHRANRHEPAPAVLAVIDVLLAQVAELDLT</sequence>
<protein>
    <submittedName>
        <fullName evidence="6">LysR family transcriptional regulator</fullName>
    </submittedName>
</protein>
<dbReference type="InterPro" id="IPR050950">
    <property type="entry name" value="HTH-type_LysR_regulators"/>
</dbReference>